<dbReference type="SUPFAM" id="SSF52540">
    <property type="entry name" value="P-loop containing nucleoside triphosphate hydrolases"/>
    <property type="match status" value="1"/>
</dbReference>
<name>A0A0D0KUQ2_AGRTU</name>
<dbReference type="GO" id="GO:0006826">
    <property type="term" value="P:iron ion transport"/>
    <property type="evidence" value="ECO:0007669"/>
    <property type="project" value="UniProtKB-KW"/>
</dbReference>
<evidence type="ECO:0000259" key="11">
    <source>
        <dbReference type="PROSITE" id="PS50893"/>
    </source>
</evidence>
<dbReference type="Pfam" id="PF00005">
    <property type="entry name" value="ABC_tran"/>
    <property type="match status" value="1"/>
</dbReference>
<protein>
    <submittedName>
        <fullName evidence="12">Iron ABC transporter ATP-binding protein</fullName>
    </submittedName>
</protein>
<reference evidence="12 13" key="1">
    <citation type="submission" date="2014-12" db="EMBL/GenBank/DDBJ databases">
        <title>16Stimator: statistical estimation of ribosomal gene copy numbers from draft genome assemblies.</title>
        <authorList>
            <person name="Perisin M.A."/>
            <person name="Vetter M."/>
            <person name="Gilbert J.A."/>
            <person name="Bergelson J."/>
        </authorList>
    </citation>
    <scope>NUCLEOTIDE SEQUENCE [LARGE SCALE GENOMIC DNA]</scope>
    <source>
        <strain evidence="12 13">MEJ076</strain>
    </source>
</reference>
<dbReference type="GO" id="GO:0016887">
    <property type="term" value="F:ATP hydrolysis activity"/>
    <property type="evidence" value="ECO:0007669"/>
    <property type="project" value="InterPro"/>
</dbReference>
<dbReference type="PANTHER" id="PTHR42771">
    <property type="entry name" value="IRON(3+)-HYDROXAMATE IMPORT ATP-BINDING PROTEIN FHUC"/>
    <property type="match status" value="1"/>
</dbReference>
<evidence type="ECO:0000313" key="13">
    <source>
        <dbReference type="Proteomes" id="UP000035017"/>
    </source>
</evidence>
<keyword evidence="5" id="KW-0410">Iron transport</keyword>
<dbReference type="EMBL" id="JXQV01000006">
    <property type="protein sequence ID" value="KIQ03651.1"/>
    <property type="molecule type" value="Genomic_DNA"/>
</dbReference>
<keyword evidence="6" id="KW-0547">Nucleotide-binding</keyword>
<dbReference type="PROSITE" id="PS50893">
    <property type="entry name" value="ABC_TRANSPORTER_2"/>
    <property type="match status" value="1"/>
</dbReference>
<dbReference type="FunFam" id="3.40.50.300:FF:000134">
    <property type="entry name" value="Iron-enterobactin ABC transporter ATP-binding protein"/>
    <property type="match status" value="1"/>
</dbReference>
<evidence type="ECO:0000256" key="2">
    <source>
        <dbReference type="ARBA" id="ARBA00005417"/>
    </source>
</evidence>
<dbReference type="InterPro" id="IPR003593">
    <property type="entry name" value="AAA+_ATPase"/>
</dbReference>
<dbReference type="Gene3D" id="3.40.50.300">
    <property type="entry name" value="P-loop containing nucleotide triphosphate hydrolases"/>
    <property type="match status" value="1"/>
</dbReference>
<evidence type="ECO:0000256" key="1">
    <source>
        <dbReference type="ARBA" id="ARBA00004202"/>
    </source>
</evidence>
<dbReference type="InterPro" id="IPR003439">
    <property type="entry name" value="ABC_transporter-like_ATP-bd"/>
</dbReference>
<gene>
    <name evidence="12" type="ORF">RU07_06415</name>
</gene>
<dbReference type="InterPro" id="IPR017871">
    <property type="entry name" value="ABC_transporter-like_CS"/>
</dbReference>
<evidence type="ECO:0000256" key="7">
    <source>
        <dbReference type="ARBA" id="ARBA00022840"/>
    </source>
</evidence>
<evidence type="ECO:0000256" key="9">
    <source>
        <dbReference type="ARBA" id="ARBA00023065"/>
    </source>
</evidence>
<dbReference type="Proteomes" id="UP000035017">
    <property type="component" value="Unassembled WGS sequence"/>
</dbReference>
<dbReference type="InterPro" id="IPR051535">
    <property type="entry name" value="Siderophore_ABC-ATPase"/>
</dbReference>
<dbReference type="AlphaFoldDB" id="A0A0D0KUQ2"/>
<evidence type="ECO:0000256" key="8">
    <source>
        <dbReference type="ARBA" id="ARBA00023004"/>
    </source>
</evidence>
<dbReference type="OrthoDB" id="9810077at2"/>
<accession>A0A0D0KUQ2</accession>
<keyword evidence="3" id="KW-0813">Transport</keyword>
<proteinExistence type="inferred from homology"/>
<evidence type="ECO:0000256" key="6">
    <source>
        <dbReference type="ARBA" id="ARBA00022741"/>
    </source>
</evidence>
<dbReference type="SMART" id="SM00382">
    <property type="entry name" value="AAA"/>
    <property type="match status" value="1"/>
</dbReference>
<keyword evidence="10" id="KW-0472">Membrane</keyword>
<dbReference type="InterPro" id="IPR027417">
    <property type="entry name" value="P-loop_NTPase"/>
</dbReference>
<keyword evidence="4" id="KW-1003">Cell membrane</keyword>
<evidence type="ECO:0000256" key="10">
    <source>
        <dbReference type="ARBA" id="ARBA00023136"/>
    </source>
</evidence>
<evidence type="ECO:0000256" key="4">
    <source>
        <dbReference type="ARBA" id="ARBA00022475"/>
    </source>
</evidence>
<evidence type="ECO:0000256" key="5">
    <source>
        <dbReference type="ARBA" id="ARBA00022496"/>
    </source>
</evidence>
<dbReference type="PROSITE" id="PS00211">
    <property type="entry name" value="ABC_TRANSPORTER_1"/>
    <property type="match status" value="1"/>
</dbReference>
<dbReference type="GO" id="GO:0005886">
    <property type="term" value="C:plasma membrane"/>
    <property type="evidence" value="ECO:0007669"/>
    <property type="project" value="UniProtKB-SubCell"/>
</dbReference>
<dbReference type="CDD" id="cd03214">
    <property type="entry name" value="ABC_Iron-Siderophores_B12_Hemin"/>
    <property type="match status" value="1"/>
</dbReference>
<keyword evidence="8" id="KW-0408">Iron</keyword>
<feature type="domain" description="ABC transporter" evidence="11">
    <location>
        <begin position="2"/>
        <end position="236"/>
    </location>
</feature>
<evidence type="ECO:0000313" key="12">
    <source>
        <dbReference type="EMBL" id="KIQ03651.1"/>
    </source>
</evidence>
<keyword evidence="7 12" id="KW-0067">ATP-binding</keyword>
<comment type="subcellular location">
    <subcellularLocation>
        <location evidence="1">Cell membrane</location>
        <topology evidence="1">Peripheral membrane protein</topology>
    </subcellularLocation>
</comment>
<keyword evidence="9" id="KW-0406">Ion transport</keyword>
<comment type="similarity">
    <text evidence="2">Belongs to the ABC transporter superfamily.</text>
</comment>
<dbReference type="GO" id="GO:0005524">
    <property type="term" value="F:ATP binding"/>
    <property type="evidence" value="ECO:0007669"/>
    <property type="project" value="UniProtKB-KW"/>
</dbReference>
<dbReference type="PANTHER" id="PTHR42771:SF3">
    <property type="entry name" value="PETROBACTIN IMPORT ATP-BINDING PROTEIN YCLP"/>
    <property type="match status" value="1"/>
</dbReference>
<evidence type="ECO:0000256" key="3">
    <source>
        <dbReference type="ARBA" id="ARBA00022448"/>
    </source>
</evidence>
<sequence>MIRIDHVSLQYGAARILKDVSLTIPKGGITALIGPNGAGKSSLLGLIARLQPLQTGSINVDNLSVTSTPSSELAKKLAILRQDNQVASRLTVKELVGFGRFPHNRGHQTQDDREMIEEALQVFDLSDLSGRFLETLSGGQRQRALVAMAFCQDTDYLLLDEPLNNLDMYFARELMQSLRKIADQDRKTIIIVLHDINYASGFADRMIAMRAGEIVADGAPQALMTSETLEAIYGFAIPVAQVGQQRIAMPFMAKPYNVS</sequence>
<organism evidence="12 13">
    <name type="scientific">Agrobacterium tumefaciens</name>
    <dbReference type="NCBI Taxonomy" id="358"/>
    <lineage>
        <taxon>Bacteria</taxon>
        <taxon>Pseudomonadati</taxon>
        <taxon>Pseudomonadota</taxon>
        <taxon>Alphaproteobacteria</taxon>
        <taxon>Hyphomicrobiales</taxon>
        <taxon>Rhizobiaceae</taxon>
        <taxon>Rhizobium/Agrobacterium group</taxon>
        <taxon>Agrobacterium</taxon>
        <taxon>Agrobacterium tumefaciens complex</taxon>
    </lineage>
</organism>
<comment type="caution">
    <text evidence="12">The sequence shown here is derived from an EMBL/GenBank/DDBJ whole genome shotgun (WGS) entry which is preliminary data.</text>
</comment>